<evidence type="ECO:0000313" key="6">
    <source>
        <dbReference type="Proteomes" id="UP001445076"/>
    </source>
</evidence>
<dbReference type="InterPro" id="IPR036388">
    <property type="entry name" value="WH-like_DNA-bd_sf"/>
</dbReference>
<dbReference type="PROSITE" id="PS50186">
    <property type="entry name" value="DEP"/>
    <property type="match status" value="1"/>
</dbReference>
<dbReference type="PROSITE" id="PS51354">
    <property type="entry name" value="GLUTAREDOXIN_2"/>
    <property type="match status" value="1"/>
</dbReference>
<evidence type="ECO:0000256" key="3">
    <source>
        <dbReference type="ARBA" id="ARBA00023284"/>
    </source>
</evidence>
<dbReference type="CDD" id="cd04371">
    <property type="entry name" value="DEP"/>
    <property type="match status" value="1"/>
</dbReference>
<dbReference type="Gene3D" id="1.10.10.10">
    <property type="entry name" value="Winged helix-like DNA-binding domain superfamily/Winged helix DNA-binding domain"/>
    <property type="match status" value="1"/>
</dbReference>
<dbReference type="PANTHER" id="PTHR34386">
    <property type="entry name" value="GLUTAREDOXIN"/>
    <property type="match status" value="1"/>
</dbReference>
<dbReference type="InterPro" id="IPR000591">
    <property type="entry name" value="DEP_dom"/>
</dbReference>
<dbReference type="AlphaFoldDB" id="A0AAW0YAM6"/>
<dbReference type="Gene3D" id="3.40.30.10">
    <property type="entry name" value="Glutaredoxin"/>
    <property type="match status" value="1"/>
</dbReference>
<comment type="caution">
    <text evidence="5">The sequence shown here is derived from an EMBL/GenBank/DDBJ whole genome shotgun (WGS) entry which is preliminary data.</text>
</comment>
<dbReference type="Proteomes" id="UP001445076">
    <property type="component" value="Unassembled WGS sequence"/>
</dbReference>
<keyword evidence="3" id="KW-0676">Redox-active center</keyword>
<dbReference type="PROSITE" id="PS00195">
    <property type="entry name" value="GLUTAREDOXIN_1"/>
    <property type="match status" value="1"/>
</dbReference>
<dbReference type="InterPro" id="IPR014025">
    <property type="entry name" value="Glutaredoxin_subgr"/>
</dbReference>
<dbReference type="Pfam" id="PF00610">
    <property type="entry name" value="DEP"/>
    <property type="match status" value="1"/>
</dbReference>
<proteinExistence type="predicted"/>
<evidence type="ECO:0000259" key="4">
    <source>
        <dbReference type="PROSITE" id="PS50186"/>
    </source>
</evidence>
<gene>
    <name evidence="5" type="ORF">OTU49_015659</name>
</gene>
<feature type="domain" description="DEP" evidence="4">
    <location>
        <begin position="133"/>
        <end position="209"/>
    </location>
</feature>
<accession>A0AAW0YAM6</accession>
<dbReference type="GO" id="GO:0045454">
    <property type="term" value="P:cell redox homeostasis"/>
    <property type="evidence" value="ECO:0007669"/>
    <property type="project" value="TreeGrafter"/>
</dbReference>
<evidence type="ECO:0000313" key="5">
    <source>
        <dbReference type="EMBL" id="KAK8749059.1"/>
    </source>
</evidence>
<keyword evidence="2" id="KW-1015">Disulfide bond</keyword>
<organism evidence="5 6">
    <name type="scientific">Cherax quadricarinatus</name>
    <name type="common">Australian red claw crayfish</name>
    <dbReference type="NCBI Taxonomy" id="27406"/>
    <lineage>
        <taxon>Eukaryota</taxon>
        <taxon>Metazoa</taxon>
        <taxon>Ecdysozoa</taxon>
        <taxon>Arthropoda</taxon>
        <taxon>Crustacea</taxon>
        <taxon>Multicrustacea</taxon>
        <taxon>Malacostraca</taxon>
        <taxon>Eumalacostraca</taxon>
        <taxon>Eucarida</taxon>
        <taxon>Decapoda</taxon>
        <taxon>Pleocyemata</taxon>
        <taxon>Astacidea</taxon>
        <taxon>Parastacoidea</taxon>
        <taxon>Parastacidae</taxon>
        <taxon>Cherax</taxon>
    </lineage>
</organism>
<reference evidence="5 6" key="1">
    <citation type="journal article" date="2024" name="BMC Genomics">
        <title>Genome assembly of redclaw crayfish (Cherax quadricarinatus) provides insights into its immune adaptation and hypoxia tolerance.</title>
        <authorList>
            <person name="Liu Z."/>
            <person name="Zheng J."/>
            <person name="Li H."/>
            <person name="Fang K."/>
            <person name="Wang S."/>
            <person name="He J."/>
            <person name="Zhou D."/>
            <person name="Weng S."/>
            <person name="Chi M."/>
            <person name="Gu Z."/>
            <person name="He J."/>
            <person name="Li F."/>
            <person name="Wang M."/>
        </authorList>
    </citation>
    <scope>NUCLEOTIDE SEQUENCE [LARGE SCALE GENOMIC DNA]</scope>
    <source>
        <strain evidence="5">ZL_2023a</strain>
    </source>
</reference>
<dbReference type="SUPFAM" id="SSF46785">
    <property type="entry name" value="Winged helix' DNA-binding domain"/>
    <property type="match status" value="1"/>
</dbReference>
<dbReference type="Pfam" id="PF00462">
    <property type="entry name" value="Glutaredoxin"/>
    <property type="match status" value="1"/>
</dbReference>
<dbReference type="PANTHER" id="PTHR34386:SF1">
    <property type="entry name" value="GLUTAREDOXIN-LIKE PROTEIN NRDH"/>
    <property type="match status" value="1"/>
</dbReference>
<comment type="function">
    <text evidence="1">Has a glutathione-disulfide oxidoreductase activity in the presence of NADPH and glutathione reductase. Reduces low molecular weight disulfides and proteins.</text>
</comment>
<dbReference type="InterPro" id="IPR036390">
    <property type="entry name" value="WH_DNA-bd_sf"/>
</dbReference>
<dbReference type="EMBL" id="JARKIK010000010">
    <property type="protein sequence ID" value="KAK8749059.1"/>
    <property type="molecule type" value="Genomic_DNA"/>
</dbReference>
<dbReference type="InterPro" id="IPR002109">
    <property type="entry name" value="Glutaredoxin"/>
</dbReference>
<name>A0AAW0YAM6_CHEQU</name>
<dbReference type="GO" id="GO:0009055">
    <property type="term" value="F:electron transfer activity"/>
    <property type="evidence" value="ECO:0007669"/>
    <property type="project" value="TreeGrafter"/>
</dbReference>
<dbReference type="InterPro" id="IPR051548">
    <property type="entry name" value="Grx-like_ET"/>
</dbReference>
<evidence type="ECO:0000256" key="2">
    <source>
        <dbReference type="ARBA" id="ARBA00023157"/>
    </source>
</evidence>
<dbReference type="SUPFAM" id="SSF52833">
    <property type="entry name" value="Thioredoxin-like"/>
    <property type="match status" value="1"/>
</dbReference>
<dbReference type="SMART" id="SM00049">
    <property type="entry name" value="DEP"/>
    <property type="match status" value="1"/>
</dbReference>
<evidence type="ECO:0000256" key="1">
    <source>
        <dbReference type="ARBA" id="ARBA00002549"/>
    </source>
</evidence>
<dbReference type="InterPro" id="IPR036249">
    <property type="entry name" value="Thioredoxin-like_sf"/>
</dbReference>
<protein>
    <recommendedName>
        <fullName evidence="4">DEP domain-containing protein</fullName>
    </recommendedName>
</protein>
<dbReference type="PRINTS" id="PR00160">
    <property type="entry name" value="GLUTAREDOXIN"/>
</dbReference>
<dbReference type="GO" id="GO:0035556">
    <property type="term" value="P:intracellular signal transduction"/>
    <property type="evidence" value="ECO:0007669"/>
    <property type="project" value="InterPro"/>
</dbReference>
<dbReference type="InterPro" id="IPR011767">
    <property type="entry name" value="GLR_AS"/>
</dbReference>
<keyword evidence="6" id="KW-1185">Reference proteome</keyword>
<sequence>MLEVRGRVLVYTIVSCPHCLAAKKTLKDLGVPFIDVPVERFPAVRSWLQEKTGKTSVPQIFFNETYVGGNDNLQKIVKDEEEWGKLIADIQTNEAKEDALIIPHPSEATDRNDAEMKFVCESDPAALTVEELRASGILRDHRNSFFSSTKNVCSGQEFITWLMKEKNINEEEAMKTGLELLEKKYIRSMQDVNHTTFLNDPKVFYSFLTRHRILLVATAIA</sequence>